<name>A0A8T0RTS8_PANVG</name>
<reference evidence="2" key="1">
    <citation type="submission" date="2020-05" db="EMBL/GenBank/DDBJ databases">
        <title>WGS assembly of Panicum virgatum.</title>
        <authorList>
            <person name="Lovell J.T."/>
            <person name="Jenkins J."/>
            <person name="Shu S."/>
            <person name="Juenger T.E."/>
            <person name="Schmutz J."/>
        </authorList>
    </citation>
    <scope>NUCLEOTIDE SEQUENCE</scope>
    <source>
        <strain evidence="2">AP13</strain>
    </source>
</reference>
<accession>A0A8T0RTS8</accession>
<feature type="chain" id="PRO_5035793333" description="Secreted protein" evidence="1">
    <location>
        <begin position="17"/>
        <end position="66"/>
    </location>
</feature>
<dbReference type="Proteomes" id="UP000823388">
    <property type="component" value="Chromosome 5N"/>
</dbReference>
<keyword evidence="1" id="KW-0732">Signal</keyword>
<evidence type="ECO:0000256" key="1">
    <source>
        <dbReference type="SAM" id="SignalP"/>
    </source>
</evidence>
<comment type="caution">
    <text evidence="2">The sequence shown here is derived from an EMBL/GenBank/DDBJ whole genome shotgun (WGS) entry which is preliminary data.</text>
</comment>
<evidence type="ECO:0000313" key="2">
    <source>
        <dbReference type="EMBL" id="KAG2588116.1"/>
    </source>
</evidence>
<dbReference type="AlphaFoldDB" id="A0A8T0RTS8"/>
<evidence type="ECO:0000313" key="3">
    <source>
        <dbReference type="Proteomes" id="UP000823388"/>
    </source>
</evidence>
<sequence length="66" mass="7496">MVAVLTLFITTSLTYLQSSFTVDSRICRHILFVVSEVAYARIDCINWVGLSTVRTFRVHLSQTSDL</sequence>
<gene>
    <name evidence="2" type="ORF">PVAP13_5NG290162</name>
</gene>
<organism evidence="2 3">
    <name type="scientific">Panicum virgatum</name>
    <name type="common">Blackwell switchgrass</name>
    <dbReference type="NCBI Taxonomy" id="38727"/>
    <lineage>
        <taxon>Eukaryota</taxon>
        <taxon>Viridiplantae</taxon>
        <taxon>Streptophyta</taxon>
        <taxon>Embryophyta</taxon>
        <taxon>Tracheophyta</taxon>
        <taxon>Spermatophyta</taxon>
        <taxon>Magnoliopsida</taxon>
        <taxon>Liliopsida</taxon>
        <taxon>Poales</taxon>
        <taxon>Poaceae</taxon>
        <taxon>PACMAD clade</taxon>
        <taxon>Panicoideae</taxon>
        <taxon>Panicodae</taxon>
        <taxon>Paniceae</taxon>
        <taxon>Panicinae</taxon>
        <taxon>Panicum</taxon>
        <taxon>Panicum sect. Hiantes</taxon>
    </lineage>
</organism>
<protein>
    <recommendedName>
        <fullName evidence="4">Secreted protein</fullName>
    </recommendedName>
</protein>
<evidence type="ECO:0008006" key="4">
    <source>
        <dbReference type="Google" id="ProtNLM"/>
    </source>
</evidence>
<feature type="signal peptide" evidence="1">
    <location>
        <begin position="1"/>
        <end position="16"/>
    </location>
</feature>
<dbReference type="EMBL" id="CM029046">
    <property type="protein sequence ID" value="KAG2588116.1"/>
    <property type="molecule type" value="Genomic_DNA"/>
</dbReference>
<keyword evidence="3" id="KW-1185">Reference proteome</keyword>
<proteinExistence type="predicted"/>